<proteinExistence type="inferred from homology"/>
<protein>
    <submittedName>
        <fullName evidence="4">Flavin reductase</fullName>
    </submittedName>
</protein>
<dbReference type="GO" id="GO:0010181">
    <property type="term" value="F:FMN binding"/>
    <property type="evidence" value="ECO:0007669"/>
    <property type="project" value="InterPro"/>
</dbReference>
<comment type="similarity">
    <text evidence="1">Belongs to the non-flavoprotein flavin reductase family.</text>
</comment>
<dbReference type="SUPFAM" id="SSF50475">
    <property type="entry name" value="FMN-binding split barrel"/>
    <property type="match status" value="1"/>
</dbReference>
<feature type="domain" description="Flavin reductase like" evidence="3">
    <location>
        <begin position="18"/>
        <end position="162"/>
    </location>
</feature>
<sequence>MSDYTTKDIDAGLFREVMGNYPTGVAVVTGRAEDGELLAMVVGTFSSVSLDPPLVSFMPMKSSKSFSRLRECESLCINILGGEQEELVSTIARRWEDKFAGVDWFPSPSGDPVLAESVAWVDARLVQTVDAGDHWIALCSVVDLAVPNPVAPLIFFQGGYGSFVGTSLMARMDHEMLPAIEEAERARPAVEALAESIGCEARITVAISKDEMATVLSAVAPGVNREAGLARRVPIVPPIGDTFVFDLPEADQEKWISKARGVEEDAKQVYRNRLAFVREKGYLLSFLPAEGSAAYEEMHAASRAYEKGRLTPAEERKIRQAIVESTVDYSLRDLEADAVYDVGSLVLPARDRDGAYTLTLRLAQLPPQVTGSQIHNWIEQAKSVVAHMEEAVLETSGGGRRDGAAVVDA</sequence>
<reference evidence="4 5" key="1">
    <citation type="submission" date="2018-10" db="EMBL/GenBank/DDBJ databases">
        <title>Kocuria tytonicola, new bacteria from the preen glands of American barn owls (Tyto furcata).</title>
        <authorList>
            <person name="Braun M.S."/>
            <person name="Wang E."/>
            <person name="Zimmermann S."/>
            <person name="Boutin S."/>
            <person name="Wagner H."/>
            <person name="Wink M."/>
        </authorList>
    </citation>
    <scope>NUCLEOTIDE SEQUENCE [LARGE SCALE GENOMIC DNA]</scope>
    <source>
        <strain evidence="4 5">473</strain>
    </source>
</reference>
<dbReference type="GO" id="GO:0042602">
    <property type="term" value="F:riboflavin reductase (NADPH) activity"/>
    <property type="evidence" value="ECO:0007669"/>
    <property type="project" value="TreeGrafter"/>
</dbReference>
<dbReference type="InterPro" id="IPR050268">
    <property type="entry name" value="NADH-dep_flavin_reductase"/>
</dbReference>
<dbReference type="Gene3D" id="2.30.110.10">
    <property type="entry name" value="Electron Transport, Fmn-binding Protein, Chain A"/>
    <property type="match status" value="1"/>
</dbReference>
<evidence type="ECO:0000259" key="3">
    <source>
        <dbReference type="SMART" id="SM00903"/>
    </source>
</evidence>
<dbReference type="InterPro" id="IPR002563">
    <property type="entry name" value="Flavin_Rdtase-like_dom"/>
</dbReference>
<dbReference type="Pfam" id="PF01613">
    <property type="entry name" value="Flavin_Reduct"/>
    <property type="match status" value="1"/>
</dbReference>
<evidence type="ECO:0000256" key="1">
    <source>
        <dbReference type="ARBA" id="ARBA00008898"/>
    </source>
</evidence>
<keyword evidence="5" id="KW-1185">Reference proteome</keyword>
<dbReference type="AlphaFoldDB" id="A0A3L9L9P1"/>
<name>A0A3L9L9P1_9MICC</name>
<dbReference type="PANTHER" id="PTHR30466">
    <property type="entry name" value="FLAVIN REDUCTASE"/>
    <property type="match status" value="1"/>
</dbReference>
<evidence type="ECO:0000313" key="4">
    <source>
        <dbReference type="EMBL" id="RLY95098.1"/>
    </source>
</evidence>
<evidence type="ECO:0000256" key="2">
    <source>
        <dbReference type="ARBA" id="ARBA00023002"/>
    </source>
</evidence>
<dbReference type="PANTHER" id="PTHR30466:SF11">
    <property type="entry name" value="FLAVIN-DEPENDENT MONOOXYGENASE, REDUCTASE SUBUNIT HSAB"/>
    <property type="match status" value="1"/>
</dbReference>
<keyword evidence="2" id="KW-0560">Oxidoreductase</keyword>
<gene>
    <name evidence="4" type="ORF">EAE32_00745</name>
</gene>
<evidence type="ECO:0000313" key="5">
    <source>
        <dbReference type="Proteomes" id="UP000277871"/>
    </source>
</evidence>
<dbReference type="EMBL" id="RDEX01000001">
    <property type="protein sequence ID" value="RLY95098.1"/>
    <property type="molecule type" value="Genomic_DNA"/>
</dbReference>
<dbReference type="RefSeq" id="WP_121864734.1">
    <property type="nucleotide sequence ID" value="NZ_RDEX01000001.1"/>
</dbReference>
<comment type="caution">
    <text evidence="4">The sequence shown here is derived from an EMBL/GenBank/DDBJ whole genome shotgun (WGS) entry which is preliminary data.</text>
</comment>
<dbReference type="Proteomes" id="UP000277871">
    <property type="component" value="Unassembled WGS sequence"/>
</dbReference>
<accession>A0A3L9L9P1</accession>
<dbReference type="InterPro" id="IPR012349">
    <property type="entry name" value="Split_barrel_FMN-bd"/>
</dbReference>
<dbReference type="SMART" id="SM00903">
    <property type="entry name" value="Flavin_Reduct"/>
    <property type="match status" value="1"/>
</dbReference>
<organism evidence="4 5">
    <name type="scientific">Kocuria tytonicola</name>
    <dbReference type="NCBI Taxonomy" id="2055946"/>
    <lineage>
        <taxon>Bacteria</taxon>
        <taxon>Bacillati</taxon>
        <taxon>Actinomycetota</taxon>
        <taxon>Actinomycetes</taxon>
        <taxon>Micrococcales</taxon>
        <taxon>Micrococcaceae</taxon>
        <taxon>Kocuria</taxon>
    </lineage>
</organism>